<dbReference type="Proteomes" id="UP001472677">
    <property type="component" value="Unassembled WGS sequence"/>
</dbReference>
<gene>
    <name evidence="2" type="ORF">V6N12_023356</name>
</gene>
<protein>
    <recommendedName>
        <fullName evidence="1">G-box binding protein multifunctional mosaic region domain-containing protein</fullName>
    </recommendedName>
</protein>
<proteinExistence type="predicted"/>
<organism evidence="2 3">
    <name type="scientific">Hibiscus sabdariffa</name>
    <name type="common">roselle</name>
    <dbReference type="NCBI Taxonomy" id="183260"/>
    <lineage>
        <taxon>Eukaryota</taxon>
        <taxon>Viridiplantae</taxon>
        <taxon>Streptophyta</taxon>
        <taxon>Embryophyta</taxon>
        <taxon>Tracheophyta</taxon>
        <taxon>Spermatophyta</taxon>
        <taxon>Magnoliopsida</taxon>
        <taxon>eudicotyledons</taxon>
        <taxon>Gunneridae</taxon>
        <taxon>Pentapetalae</taxon>
        <taxon>rosids</taxon>
        <taxon>malvids</taxon>
        <taxon>Malvales</taxon>
        <taxon>Malvaceae</taxon>
        <taxon>Malvoideae</taxon>
        <taxon>Hibiscus</taxon>
    </lineage>
</organism>
<dbReference type="InterPro" id="IPR012900">
    <property type="entry name" value="MFMR"/>
</dbReference>
<dbReference type="Pfam" id="PF07777">
    <property type="entry name" value="MFMR"/>
    <property type="match status" value="1"/>
</dbReference>
<dbReference type="EMBL" id="JBBPBM010000004">
    <property type="protein sequence ID" value="KAK8588946.1"/>
    <property type="molecule type" value="Genomic_DNA"/>
</dbReference>
<reference evidence="2 3" key="1">
    <citation type="journal article" date="2024" name="G3 (Bethesda)">
        <title>Genome assembly of Hibiscus sabdariffa L. provides insights into metabolisms of medicinal natural products.</title>
        <authorList>
            <person name="Kim T."/>
        </authorList>
    </citation>
    <scope>NUCLEOTIDE SEQUENCE [LARGE SCALE GENOMIC DNA]</scope>
    <source>
        <strain evidence="2">TK-2024</strain>
        <tissue evidence="2">Old leaves</tissue>
    </source>
</reference>
<comment type="caution">
    <text evidence="2">The sequence shown here is derived from an EMBL/GenBank/DDBJ whole genome shotgun (WGS) entry which is preliminary data.</text>
</comment>
<keyword evidence="3" id="KW-1185">Reference proteome</keyword>
<name>A0ABR2FYD2_9ROSI</name>
<sequence>MVRDYACLIVETRNKMELIILRAGHHITTQLWPLAMLLLPPYMWGPPQPMMPPYGAPYATIYPHGGVYVHPAVPLAAYAVSGHSFNAAAIGHVILKMKPPLHRPQIVCNLYGFMVSYFLLI</sequence>
<evidence type="ECO:0000259" key="1">
    <source>
        <dbReference type="Pfam" id="PF07777"/>
    </source>
</evidence>
<evidence type="ECO:0000313" key="2">
    <source>
        <dbReference type="EMBL" id="KAK8588946.1"/>
    </source>
</evidence>
<accession>A0ABR2FYD2</accession>
<evidence type="ECO:0000313" key="3">
    <source>
        <dbReference type="Proteomes" id="UP001472677"/>
    </source>
</evidence>
<feature type="domain" description="G-box binding protein multifunctional mosaic region" evidence="1">
    <location>
        <begin position="40"/>
        <end position="74"/>
    </location>
</feature>